<evidence type="ECO:0000256" key="3">
    <source>
        <dbReference type="ARBA" id="ARBA00023163"/>
    </source>
</evidence>
<gene>
    <name evidence="5" type="ORF">ACFFIA_27455</name>
</gene>
<evidence type="ECO:0000259" key="4">
    <source>
        <dbReference type="PROSITE" id="PS50932"/>
    </source>
</evidence>
<dbReference type="InterPro" id="IPR010982">
    <property type="entry name" value="Lambda_DNA-bd_dom_sf"/>
</dbReference>
<protein>
    <submittedName>
        <fullName evidence="5">LacI family DNA-binding transcriptional regulator</fullName>
    </submittedName>
</protein>
<dbReference type="RefSeq" id="WP_377255718.1">
    <property type="nucleotide sequence ID" value="NZ_JBHLUH010000059.1"/>
</dbReference>
<dbReference type="CDD" id="cd01392">
    <property type="entry name" value="HTH_LacI"/>
    <property type="match status" value="1"/>
</dbReference>
<comment type="caution">
    <text evidence="5">The sequence shown here is derived from an EMBL/GenBank/DDBJ whole genome shotgun (WGS) entry which is preliminary data.</text>
</comment>
<dbReference type="GO" id="GO:0003677">
    <property type="term" value="F:DNA binding"/>
    <property type="evidence" value="ECO:0007669"/>
    <property type="project" value="UniProtKB-KW"/>
</dbReference>
<evidence type="ECO:0000313" key="6">
    <source>
        <dbReference type="Proteomes" id="UP001589867"/>
    </source>
</evidence>
<keyword evidence="3" id="KW-0804">Transcription</keyword>
<dbReference type="SUPFAM" id="SSF53822">
    <property type="entry name" value="Periplasmic binding protein-like I"/>
    <property type="match status" value="1"/>
</dbReference>
<dbReference type="EMBL" id="JBHLUH010000059">
    <property type="protein sequence ID" value="MFC0531385.1"/>
    <property type="molecule type" value="Genomic_DNA"/>
</dbReference>
<evidence type="ECO:0000256" key="2">
    <source>
        <dbReference type="ARBA" id="ARBA00023125"/>
    </source>
</evidence>
<dbReference type="PANTHER" id="PTHR30146:SF109">
    <property type="entry name" value="HTH-TYPE TRANSCRIPTIONAL REGULATOR GALS"/>
    <property type="match status" value="1"/>
</dbReference>
<keyword evidence="2 5" id="KW-0238">DNA-binding</keyword>
<dbReference type="SMART" id="SM00354">
    <property type="entry name" value="HTH_LACI"/>
    <property type="match status" value="1"/>
</dbReference>
<organism evidence="5 6">
    <name type="scientific">Phytohabitans kaempferiae</name>
    <dbReference type="NCBI Taxonomy" id="1620943"/>
    <lineage>
        <taxon>Bacteria</taxon>
        <taxon>Bacillati</taxon>
        <taxon>Actinomycetota</taxon>
        <taxon>Actinomycetes</taxon>
        <taxon>Micromonosporales</taxon>
        <taxon>Micromonosporaceae</taxon>
    </lineage>
</organism>
<sequence>MVVTYRDIARAAGVSTATVSRVLSGAGGFVRPELVEHVRETAQELGYRSHRAARALRRQRSDAIGLVVSDVENPFFAAIARAVEDVAAEHRHAVLLCNTDEDLAQEDLYLDLLVGERVAGVIVAPSTEELGPLGQLVEAGIPTVTVDRKVGDGTFDSVLLDNRPGAVALVEDLLAHGHRRIGVIVGTTAATPSRERLAGCQEAVAAVAGASLVVGEGQLRDAIGTAGTMELAGRLALDMLSAADPPTALFCGNGLLAQGVLLALRHSGRRVPDDVAVVGFDDLPLFQLLDRPQTVAAQPTDRIGRAAAELLFRRIDDPDRPAEAVVLPPELRWRASCGGDHSTTERK</sequence>
<dbReference type="InterPro" id="IPR028082">
    <property type="entry name" value="Peripla_BP_I"/>
</dbReference>
<name>A0ABV6M9I6_9ACTN</name>
<evidence type="ECO:0000313" key="5">
    <source>
        <dbReference type="EMBL" id="MFC0531385.1"/>
    </source>
</evidence>
<accession>A0ABV6M9I6</accession>
<dbReference type="Pfam" id="PF00356">
    <property type="entry name" value="LacI"/>
    <property type="match status" value="1"/>
</dbReference>
<dbReference type="Proteomes" id="UP001589867">
    <property type="component" value="Unassembled WGS sequence"/>
</dbReference>
<dbReference type="Pfam" id="PF13377">
    <property type="entry name" value="Peripla_BP_3"/>
    <property type="match status" value="1"/>
</dbReference>
<dbReference type="InterPro" id="IPR046335">
    <property type="entry name" value="LacI/GalR-like_sensor"/>
</dbReference>
<dbReference type="PRINTS" id="PR00036">
    <property type="entry name" value="HTHLACI"/>
</dbReference>
<keyword evidence="1" id="KW-0805">Transcription regulation</keyword>
<proteinExistence type="predicted"/>
<dbReference type="PANTHER" id="PTHR30146">
    <property type="entry name" value="LACI-RELATED TRANSCRIPTIONAL REPRESSOR"/>
    <property type="match status" value="1"/>
</dbReference>
<dbReference type="Gene3D" id="1.10.260.40">
    <property type="entry name" value="lambda repressor-like DNA-binding domains"/>
    <property type="match status" value="1"/>
</dbReference>
<keyword evidence="6" id="KW-1185">Reference proteome</keyword>
<dbReference type="Gene3D" id="3.40.50.2300">
    <property type="match status" value="2"/>
</dbReference>
<dbReference type="InterPro" id="IPR000843">
    <property type="entry name" value="HTH_LacI"/>
</dbReference>
<dbReference type="PROSITE" id="PS50932">
    <property type="entry name" value="HTH_LACI_2"/>
    <property type="match status" value="1"/>
</dbReference>
<dbReference type="SUPFAM" id="SSF47413">
    <property type="entry name" value="lambda repressor-like DNA-binding domains"/>
    <property type="match status" value="1"/>
</dbReference>
<reference evidence="5 6" key="1">
    <citation type="submission" date="2024-09" db="EMBL/GenBank/DDBJ databases">
        <authorList>
            <person name="Sun Q."/>
            <person name="Mori K."/>
        </authorList>
    </citation>
    <scope>NUCLEOTIDE SEQUENCE [LARGE SCALE GENOMIC DNA]</scope>
    <source>
        <strain evidence="5 6">TBRC 3947</strain>
    </source>
</reference>
<evidence type="ECO:0000256" key="1">
    <source>
        <dbReference type="ARBA" id="ARBA00023015"/>
    </source>
</evidence>
<feature type="domain" description="HTH lacI-type" evidence="4">
    <location>
        <begin position="3"/>
        <end position="58"/>
    </location>
</feature>